<gene>
    <name evidence="2" type="ORF">EUGRSUZ_D00231</name>
</gene>
<dbReference type="InParanoid" id="A0A059CD30"/>
<dbReference type="Gramene" id="KCW75840">
    <property type="protein sequence ID" value="KCW75840"/>
    <property type="gene ID" value="EUGRSUZ_D00231"/>
</dbReference>
<dbReference type="EMBL" id="KK198756">
    <property type="protein sequence ID" value="KCW75840.1"/>
    <property type="molecule type" value="Genomic_DNA"/>
</dbReference>
<proteinExistence type="predicted"/>
<feature type="transmembrane region" description="Helical" evidence="1">
    <location>
        <begin position="100"/>
        <end position="122"/>
    </location>
</feature>
<dbReference type="STRING" id="71139.A0A059CD30"/>
<feature type="transmembrane region" description="Helical" evidence="1">
    <location>
        <begin position="68"/>
        <end position="88"/>
    </location>
</feature>
<sequence>MLGLLSFYRVAEPVLRLVMGFSVFNLDGQTSLLPYEMVSLTIESLAWCSMLVMISLEMHIYIREFRWYVRFGVIYVLVGEAVMLNLILSMRDHYQPHRSALYLCISTVFCQVIFGILLSVYVPNLDPFPGYTMIHTDPLDSVEYETLPEEERVCPERRVNIFSRIYFGWMTPLMQQGYKRPITEKDVWKLDYWDRTEELIKMFASTFL</sequence>
<keyword evidence="1" id="KW-1133">Transmembrane helix</keyword>
<evidence type="ECO:0000256" key="1">
    <source>
        <dbReference type="SAM" id="Phobius"/>
    </source>
</evidence>
<dbReference type="AlphaFoldDB" id="A0A059CD30"/>
<protein>
    <submittedName>
        <fullName evidence="2">Uncharacterized protein</fullName>
    </submittedName>
</protein>
<organism evidence="2">
    <name type="scientific">Eucalyptus grandis</name>
    <name type="common">Flooded gum</name>
    <dbReference type="NCBI Taxonomy" id="71139"/>
    <lineage>
        <taxon>Eukaryota</taxon>
        <taxon>Viridiplantae</taxon>
        <taxon>Streptophyta</taxon>
        <taxon>Embryophyta</taxon>
        <taxon>Tracheophyta</taxon>
        <taxon>Spermatophyta</taxon>
        <taxon>Magnoliopsida</taxon>
        <taxon>eudicotyledons</taxon>
        <taxon>Gunneridae</taxon>
        <taxon>Pentapetalae</taxon>
        <taxon>rosids</taxon>
        <taxon>malvids</taxon>
        <taxon>Myrtales</taxon>
        <taxon>Myrtaceae</taxon>
        <taxon>Myrtoideae</taxon>
        <taxon>Eucalypteae</taxon>
        <taxon>Eucalyptus</taxon>
    </lineage>
</organism>
<keyword evidence="1" id="KW-0812">Transmembrane</keyword>
<dbReference type="OMA" id="YWDRTEE"/>
<reference evidence="2" key="1">
    <citation type="submission" date="2013-07" db="EMBL/GenBank/DDBJ databases">
        <title>The genome of Eucalyptus grandis.</title>
        <authorList>
            <person name="Schmutz J."/>
            <person name="Hayes R."/>
            <person name="Myburg A."/>
            <person name="Tuskan G."/>
            <person name="Grattapaglia D."/>
            <person name="Rokhsar D.S."/>
        </authorList>
    </citation>
    <scope>NUCLEOTIDE SEQUENCE</scope>
    <source>
        <tissue evidence="2">Leaf extractions</tissue>
    </source>
</reference>
<accession>A0A059CD30</accession>
<name>A0A059CD30_EUCGR</name>
<keyword evidence="1" id="KW-0472">Membrane</keyword>
<evidence type="ECO:0000313" key="2">
    <source>
        <dbReference type="EMBL" id="KCW75840.1"/>
    </source>
</evidence>